<dbReference type="PANTHER" id="PTHR11012">
    <property type="entry name" value="PROTEIN KINASE-LIKE DOMAIN-CONTAINING"/>
    <property type="match status" value="1"/>
</dbReference>
<dbReference type="Proteomes" id="UP001516400">
    <property type="component" value="Unassembled WGS sequence"/>
</dbReference>
<feature type="domain" description="CHK kinase-like" evidence="1">
    <location>
        <begin position="81"/>
        <end position="274"/>
    </location>
</feature>
<keyword evidence="3" id="KW-1185">Reference proteome</keyword>
<dbReference type="InterPro" id="IPR004119">
    <property type="entry name" value="EcKL"/>
</dbReference>
<dbReference type="Pfam" id="PF02958">
    <property type="entry name" value="EcKL"/>
    <property type="match status" value="1"/>
</dbReference>
<organism evidence="2 3">
    <name type="scientific">Cryptolaemus montrouzieri</name>
    <dbReference type="NCBI Taxonomy" id="559131"/>
    <lineage>
        <taxon>Eukaryota</taxon>
        <taxon>Metazoa</taxon>
        <taxon>Ecdysozoa</taxon>
        <taxon>Arthropoda</taxon>
        <taxon>Hexapoda</taxon>
        <taxon>Insecta</taxon>
        <taxon>Pterygota</taxon>
        <taxon>Neoptera</taxon>
        <taxon>Endopterygota</taxon>
        <taxon>Coleoptera</taxon>
        <taxon>Polyphaga</taxon>
        <taxon>Cucujiformia</taxon>
        <taxon>Coccinelloidea</taxon>
        <taxon>Coccinellidae</taxon>
        <taxon>Scymninae</taxon>
        <taxon>Scymnini</taxon>
        <taxon>Cryptolaemus</taxon>
    </lineage>
</organism>
<dbReference type="PANTHER" id="PTHR11012:SF30">
    <property type="entry name" value="PROTEIN KINASE-LIKE DOMAIN-CONTAINING"/>
    <property type="match status" value="1"/>
</dbReference>
<dbReference type="InterPro" id="IPR011009">
    <property type="entry name" value="Kinase-like_dom_sf"/>
</dbReference>
<reference evidence="2 3" key="1">
    <citation type="journal article" date="2021" name="BMC Biol.">
        <title>Horizontally acquired antibacterial genes associated with adaptive radiation of ladybird beetles.</title>
        <authorList>
            <person name="Li H.S."/>
            <person name="Tang X.F."/>
            <person name="Huang Y.H."/>
            <person name="Xu Z.Y."/>
            <person name="Chen M.L."/>
            <person name="Du X.Y."/>
            <person name="Qiu B.Y."/>
            <person name="Chen P.T."/>
            <person name="Zhang W."/>
            <person name="Slipinski A."/>
            <person name="Escalona H.E."/>
            <person name="Waterhouse R.M."/>
            <person name="Zwick A."/>
            <person name="Pang H."/>
        </authorList>
    </citation>
    <scope>NUCLEOTIDE SEQUENCE [LARGE SCALE GENOMIC DNA]</scope>
    <source>
        <strain evidence="2">SYSU2018</strain>
    </source>
</reference>
<evidence type="ECO:0000313" key="2">
    <source>
        <dbReference type="EMBL" id="KAL3278938.1"/>
    </source>
</evidence>
<sequence length="352" mass="42167">MDEKFFAIKPDEKDKRNFKKYSLSQNESTEHSSIDSKVIFNRQIYMYTIVFPAIKNFGMEKSYHYILDNIVRPYHFHNGNLIWDEVAAYDFKCWNKFEVMDLPRLVSLLKSLGRWHGSVMAFRHRKPKEFEFLCEKLYNTLSIFFSSKDILKTIAKYFGRVLGMLKKVKRFDLVQKYEKKFGTLGNILVESVVRHPVISFHADCWVNNIVFNTECLNSSIKEKMYFNSFHLSMTDSPIRDISYLIYCYIDKNSLDDFDFLLHAYHSELTTTIAKLGDDPDEIFPFKEFKREWRKYGMFGLVMMLFEVFDESEVYTYNDEKKKDDVEVNDDEVLWRYNERVIKCFIQFGENFL</sequence>
<protein>
    <recommendedName>
        <fullName evidence="1">CHK kinase-like domain-containing protein</fullName>
    </recommendedName>
</protein>
<dbReference type="SUPFAM" id="SSF56112">
    <property type="entry name" value="Protein kinase-like (PK-like)"/>
    <property type="match status" value="1"/>
</dbReference>
<evidence type="ECO:0000313" key="3">
    <source>
        <dbReference type="Proteomes" id="UP001516400"/>
    </source>
</evidence>
<gene>
    <name evidence="2" type="ORF">HHI36_016456</name>
</gene>
<evidence type="ECO:0000259" key="1">
    <source>
        <dbReference type="SMART" id="SM00587"/>
    </source>
</evidence>
<proteinExistence type="predicted"/>
<dbReference type="EMBL" id="JABFTP020000124">
    <property type="protein sequence ID" value="KAL3278938.1"/>
    <property type="molecule type" value="Genomic_DNA"/>
</dbReference>
<name>A0ABD2NJW7_9CUCU</name>
<dbReference type="SMART" id="SM00587">
    <property type="entry name" value="CHK"/>
    <property type="match status" value="1"/>
</dbReference>
<accession>A0ABD2NJW7</accession>
<comment type="caution">
    <text evidence="2">The sequence shown here is derived from an EMBL/GenBank/DDBJ whole genome shotgun (WGS) entry which is preliminary data.</text>
</comment>
<dbReference type="InterPro" id="IPR015897">
    <property type="entry name" value="CHK_kinase-like"/>
</dbReference>
<dbReference type="AlphaFoldDB" id="A0ABD2NJW7"/>